<proteinExistence type="predicted"/>
<dbReference type="Proteomes" id="UP000760860">
    <property type="component" value="Unassembled WGS sequence"/>
</dbReference>
<evidence type="ECO:0000313" key="2">
    <source>
        <dbReference type="EMBL" id="KAG3223536.1"/>
    </source>
</evidence>
<accession>A0A8T1EMC7</accession>
<dbReference type="Proteomes" id="UP000736787">
    <property type="component" value="Unassembled WGS sequence"/>
</dbReference>
<evidence type="ECO:0000313" key="3">
    <source>
        <dbReference type="Proteomes" id="UP000736787"/>
    </source>
</evidence>
<dbReference type="EMBL" id="RCMK01000021">
    <property type="protein sequence ID" value="KAG2953758.1"/>
    <property type="molecule type" value="Genomic_DNA"/>
</dbReference>
<protein>
    <submittedName>
        <fullName evidence="1">Uncharacterized protein</fullName>
    </submittedName>
</protein>
<dbReference type="EMBL" id="RCMV01000141">
    <property type="protein sequence ID" value="KAG3223536.1"/>
    <property type="molecule type" value="Genomic_DNA"/>
</dbReference>
<organism evidence="1 3">
    <name type="scientific">Phytophthora cactorum</name>
    <dbReference type="NCBI Taxonomy" id="29920"/>
    <lineage>
        <taxon>Eukaryota</taxon>
        <taxon>Sar</taxon>
        <taxon>Stramenopiles</taxon>
        <taxon>Oomycota</taxon>
        <taxon>Peronosporomycetes</taxon>
        <taxon>Peronosporales</taxon>
        <taxon>Peronosporaceae</taxon>
        <taxon>Phytophthora</taxon>
    </lineage>
</organism>
<reference evidence="1" key="1">
    <citation type="submission" date="2018-10" db="EMBL/GenBank/DDBJ databases">
        <title>Effector identification in a new, highly contiguous assembly of the strawberry crown rot pathogen Phytophthora cactorum.</title>
        <authorList>
            <person name="Armitage A.D."/>
            <person name="Nellist C.F."/>
            <person name="Bates H."/>
            <person name="Vickerstaff R.J."/>
            <person name="Harrison R.J."/>
        </authorList>
    </citation>
    <scope>NUCLEOTIDE SEQUENCE</scope>
    <source>
        <strain evidence="1">4040</strain>
        <strain evidence="2">P421</strain>
    </source>
</reference>
<name>A0A8T1EMC7_9STRA</name>
<dbReference type="AlphaFoldDB" id="A0A8T1EMC7"/>
<evidence type="ECO:0000313" key="1">
    <source>
        <dbReference type="EMBL" id="KAG2953758.1"/>
    </source>
</evidence>
<comment type="caution">
    <text evidence="1">The sequence shown here is derived from an EMBL/GenBank/DDBJ whole genome shotgun (WGS) entry which is preliminary data.</text>
</comment>
<gene>
    <name evidence="1" type="ORF">PC117_g1749</name>
    <name evidence="2" type="ORF">PC129_g5759</name>
</gene>
<sequence>MLEGKRRLTFYYVVGDSEANARSRGAELTNHDGVQWITD</sequence>